<keyword evidence="2" id="KW-0238">DNA-binding</keyword>
<organism evidence="6 7">
    <name type="scientific">Penicillium subrubescens</name>
    <dbReference type="NCBI Taxonomy" id="1316194"/>
    <lineage>
        <taxon>Eukaryota</taxon>
        <taxon>Fungi</taxon>
        <taxon>Dikarya</taxon>
        <taxon>Ascomycota</taxon>
        <taxon>Pezizomycotina</taxon>
        <taxon>Eurotiomycetes</taxon>
        <taxon>Eurotiomycetidae</taxon>
        <taxon>Eurotiales</taxon>
        <taxon>Aspergillaceae</taxon>
        <taxon>Penicillium</taxon>
    </lineage>
</organism>
<dbReference type="GO" id="GO:0000981">
    <property type="term" value="F:DNA-binding transcription factor activity, RNA polymerase II-specific"/>
    <property type="evidence" value="ECO:0007669"/>
    <property type="project" value="InterPro"/>
</dbReference>
<gene>
    <name evidence="6" type="ORF">PENSUB_597</name>
</gene>
<reference evidence="6 7" key="1">
    <citation type="submission" date="2016-10" db="EMBL/GenBank/DDBJ databases">
        <title>Genome sequence of the ascomycete fungus Penicillium subrubescens.</title>
        <authorList>
            <person name="De Vries R.P."/>
            <person name="Peng M."/>
            <person name="Dilokpimol A."/>
            <person name="Hilden K."/>
            <person name="Makela M.R."/>
            <person name="Grigoriev I."/>
            <person name="Riley R."/>
            <person name="Granchi Z."/>
        </authorList>
    </citation>
    <scope>NUCLEOTIDE SEQUENCE [LARGE SCALE GENOMIC DNA]</scope>
    <source>
        <strain evidence="6 7">CBS 132785</strain>
    </source>
</reference>
<evidence type="ECO:0000256" key="5">
    <source>
        <dbReference type="SAM" id="MobiDB-lite"/>
    </source>
</evidence>
<keyword evidence="4" id="KW-0539">Nucleus</keyword>
<name>A0A1Q5UMM5_9EURO</name>
<feature type="region of interest" description="Disordered" evidence="5">
    <location>
        <begin position="138"/>
        <end position="175"/>
    </location>
</feature>
<evidence type="ECO:0000256" key="1">
    <source>
        <dbReference type="ARBA" id="ARBA00023015"/>
    </source>
</evidence>
<evidence type="ECO:0000256" key="2">
    <source>
        <dbReference type="ARBA" id="ARBA00023125"/>
    </source>
</evidence>
<keyword evidence="7" id="KW-1185">Reference proteome</keyword>
<dbReference type="InterPro" id="IPR001138">
    <property type="entry name" value="Zn2Cys6_DnaBD"/>
</dbReference>
<evidence type="ECO:0000313" key="6">
    <source>
        <dbReference type="EMBL" id="OKP13713.1"/>
    </source>
</evidence>
<dbReference type="CDD" id="cd00067">
    <property type="entry name" value="GAL4"/>
    <property type="match status" value="1"/>
</dbReference>
<feature type="compositionally biased region" description="Polar residues" evidence="5">
    <location>
        <begin position="144"/>
        <end position="153"/>
    </location>
</feature>
<evidence type="ECO:0000313" key="7">
    <source>
        <dbReference type="Proteomes" id="UP000186955"/>
    </source>
</evidence>
<keyword evidence="3" id="KW-0804">Transcription</keyword>
<sequence>MYPGQLPGLKREESVRLHVNERRLPTPVNHLNTLRPQPPGPPSARALPFTMYRSEVSSGRLSLSATHGYLDYIQSPVSEPSTSWALPTGVQRLLGSTGSMSMSVSVSAPHHSLNSSQPFVSGSSALWATVVPFTHGSAAPVPQPTQGNHSHSAQPLGWGVSASRASDVSHSQGSSVPIPQRVFDYYHHTFPQRSLMSQARRAVKRKAQKLSSPANISHFQNTFRSSSIASGYASSLHDGGSDEHSSSLVGRTTSDTATFTTGSPSPEGELKIIMEDPQNGHLHREKRIRTQEELDDQKEGMRVLKDNGGACQACYKSKKRCGPGDPCPPCAARNRECIRSDRNDGETVSAGGQPTSASAPAQPLSTSSQFVSTSSQSSSSHTEPVSAPTPPPSPHIGFENLTSVQSSLIDRPSRPEDIPTEMTSNEDPPALGCDLLEDYLDPFLIDPWQDGMNCIDSAYDNVSYHWVGTGANGHLTI</sequence>
<dbReference type="Proteomes" id="UP000186955">
    <property type="component" value="Unassembled WGS sequence"/>
</dbReference>
<feature type="compositionally biased region" description="Polar residues" evidence="5">
    <location>
        <begin position="163"/>
        <end position="175"/>
    </location>
</feature>
<evidence type="ECO:0008006" key="8">
    <source>
        <dbReference type="Google" id="ProtNLM"/>
    </source>
</evidence>
<feature type="compositionally biased region" description="Low complexity" evidence="5">
    <location>
        <begin position="252"/>
        <end position="261"/>
    </location>
</feature>
<dbReference type="InterPro" id="IPR036864">
    <property type="entry name" value="Zn2-C6_fun-type_DNA-bd_sf"/>
</dbReference>
<dbReference type="AlphaFoldDB" id="A0A1Q5UMM5"/>
<feature type="region of interest" description="Disordered" evidence="5">
    <location>
        <begin position="231"/>
        <end position="298"/>
    </location>
</feature>
<dbReference type="EMBL" id="MNBE01000127">
    <property type="protein sequence ID" value="OKP13713.1"/>
    <property type="molecule type" value="Genomic_DNA"/>
</dbReference>
<dbReference type="SUPFAM" id="SSF57701">
    <property type="entry name" value="Zn2/Cys6 DNA-binding domain"/>
    <property type="match status" value="1"/>
</dbReference>
<comment type="caution">
    <text evidence="6">The sequence shown here is derived from an EMBL/GenBank/DDBJ whole genome shotgun (WGS) entry which is preliminary data.</text>
</comment>
<evidence type="ECO:0000256" key="4">
    <source>
        <dbReference type="ARBA" id="ARBA00023242"/>
    </source>
</evidence>
<evidence type="ECO:0000256" key="3">
    <source>
        <dbReference type="ARBA" id="ARBA00023163"/>
    </source>
</evidence>
<feature type="compositionally biased region" description="Basic and acidic residues" evidence="5">
    <location>
        <begin position="288"/>
        <end position="298"/>
    </location>
</feature>
<keyword evidence="1" id="KW-0805">Transcription regulation</keyword>
<proteinExistence type="predicted"/>
<accession>A0A1Q5UMM5</accession>
<feature type="compositionally biased region" description="Polar residues" evidence="5">
    <location>
        <begin position="350"/>
        <end position="359"/>
    </location>
</feature>
<dbReference type="GO" id="GO:0008270">
    <property type="term" value="F:zinc ion binding"/>
    <property type="evidence" value="ECO:0007669"/>
    <property type="project" value="InterPro"/>
</dbReference>
<feature type="region of interest" description="Disordered" evidence="5">
    <location>
        <begin position="342"/>
        <end position="430"/>
    </location>
</feature>
<dbReference type="GO" id="GO:0003677">
    <property type="term" value="F:DNA binding"/>
    <property type="evidence" value="ECO:0007669"/>
    <property type="project" value="UniProtKB-KW"/>
</dbReference>
<feature type="compositionally biased region" description="Low complexity" evidence="5">
    <location>
        <begin position="365"/>
        <end position="386"/>
    </location>
</feature>
<protein>
    <recommendedName>
        <fullName evidence="8">Zn(2)-C6 fungal-type domain-containing protein</fullName>
    </recommendedName>
</protein>